<dbReference type="Proteomes" id="UP001178148">
    <property type="component" value="Unassembled WGS sequence"/>
</dbReference>
<feature type="chain" id="PRO_5041651836" description="Thiol:disulfide interchange protein DsbA" evidence="7">
    <location>
        <begin position="21"/>
        <end position="232"/>
    </location>
</feature>
<dbReference type="SUPFAM" id="SSF52833">
    <property type="entry name" value="Thioredoxin-like"/>
    <property type="match status" value="1"/>
</dbReference>
<feature type="domain" description="DSBA-like thioredoxin" evidence="8">
    <location>
        <begin position="69"/>
        <end position="202"/>
    </location>
</feature>
<gene>
    <name evidence="9" type="ORF">QS748_02435</name>
</gene>
<dbReference type="Pfam" id="PF01323">
    <property type="entry name" value="DSBA"/>
    <property type="match status" value="1"/>
</dbReference>
<dbReference type="InterPro" id="IPR001853">
    <property type="entry name" value="DSBA-like_thioredoxin_dom"/>
</dbReference>
<dbReference type="InterPro" id="IPR023205">
    <property type="entry name" value="DsbA/DsbL"/>
</dbReference>
<dbReference type="EMBL" id="JASXSV010000002">
    <property type="protein sequence ID" value="MDP0588109.1"/>
    <property type="molecule type" value="Genomic_DNA"/>
</dbReference>
<comment type="caution">
    <text evidence="9">The sequence shown here is derived from an EMBL/GenBank/DDBJ whole genome shotgun (WGS) entry which is preliminary data.</text>
</comment>
<evidence type="ECO:0000256" key="7">
    <source>
        <dbReference type="SAM" id="SignalP"/>
    </source>
</evidence>
<protein>
    <recommendedName>
        <fullName evidence="2">Thiol:disulfide interchange protein DsbA</fullName>
    </recommendedName>
</protein>
<dbReference type="InterPro" id="IPR050824">
    <property type="entry name" value="Thiol_disulfide_DsbA"/>
</dbReference>
<evidence type="ECO:0000259" key="8">
    <source>
        <dbReference type="Pfam" id="PF01323"/>
    </source>
</evidence>
<keyword evidence="4" id="KW-1015">Disulfide bond</keyword>
<proteinExistence type="inferred from homology"/>
<evidence type="ECO:0000313" key="10">
    <source>
        <dbReference type="Proteomes" id="UP001178148"/>
    </source>
</evidence>
<evidence type="ECO:0000313" key="9">
    <source>
        <dbReference type="EMBL" id="MDP0588109.1"/>
    </source>
</evidence>
<evidence type="ECO:0000256" key="2">
    <source>
        <dbReference type="ARBA" id="ARBA00013831"/>
    </source>
</evidence>
<dbReference type="PIRSF" id="PIRSF001488">
    <property type="entry name" value="Tdi_protein"/>
    <property type="match status" value="1"/>
</dbReference>
<evidence type="ECO:0000256" key="5">
    <source>
        <dbReference type="ARBA" id="ARBA00023284"/>
    </source>
</evidence>
<reference evidence="9 10" key="1">
    <citation type="journal article" date="2023" name="bioRxiv">
        <title>An intranuclear bacterial parasite of deep-sea mussels expresses apoptosis inhibitors acquired from its host.</title>
        <authorList>
            <person name="Gonzalez Porras M.A."/>
            <person name="Assie A."/>
            <person name="Tietjen M."/>
            <person name="Violette M."/>
            <person name="Kleiner M."/>
            <person name="Gruber-Vodicka H."/>
            <person name="Dubilier N."/>
            <person name="Leisch N."/>
        </authorList>
    </citation>
    <scope>NUCLEOTIDE SEQUENCE [LARGE SCALE GENOMIC DNA]</scope>
    <source>
        <strain evidence="9">IAP13</strain>
    </source>
</reference>
<organism evidence="9 10">
    <name type="scientific">Candidatus Endonucleibacter bathymodioli</name>
    <dbReference type="NCBI Taxonomy" id="539814"/>
    <lineage>
        <taxon>Bacteria</taxon>
        <taxon>Pseudomonadati</taxon>
        <taxon>Pseudomonadota</taxon>
        <taxon>Gammaproteobacteria</taxon>
        <taxon>Oceanospirillales</taxon>
        <taxon>Endozoicomonadaceae</taxon>
        <taxon>Candidatus Endonucleibacter</taxon>
    </lineage>
</organism>
<dbReference type="InterPro" id="IPR036249">
    <property type="entry name" value="Thioredoxin-like_sf"/>
</dbReference>
<evidence type="ECO:0000256" key="1">
    <source>
        <dbReference type="ARBA" id="ARBA00005791"/>
    </source>
</evidence>
<sequence>MPIIAKLLWLLLFCSLTVSADEEAKVTGEPSAELKQLSPDYKEGEDYRVLKTPEKHDATAIQIVVAEVFWYGCPHCYTLEGIASSWEQTLPKDVKFIRVPAFFGPNIWKNHANLYYTIQNMGIVDKVHYGIFDEIQNKKNYLENSGKMSAFLKSKFKVDKNKFLKTYKSLKVTHQLMEASTRTRAYGITGVPALVVGGQYIVEPGLAQSLEKMTDITDYLIAKIRRDRDKKT</sequence>
<keyword evidence="3 7" id="KW-0732">Signal</keyword>
<dbReference type="PANTHER" id="PTHR35891">
    <property type="entry name" value="THIOL:DISULFIDE INTERCHANGE PROTEIN DSBA"/>
    <property type="match status" value="1"/>
</dbReference>
<evidence type="ECO:0000256" key="3">
    <source>
        <dbReference type="ARBA" id="ARBA00022729"/>
    </source>
</evidence>
<keyword evidence="5" id="KW-0676">Redox-active center</keyword>
<keyword evidence="10" id="KW-1185">Reference proteome</keyword>
<evidence type="ECO:0000256" key="6">
    <source>
        <dbReference type="PIRSR" id="PIRSR001488-1"/>
    </source>
</evidence>
<dbReference type="GO" id="GO:0016491">
    <property type="term" value="F:oxidoreductase activity"/>
    <property type="evidence" value="ECO:0007669"/>
    <property type="project" value="InterPro"/>
</dbReference>
<dbReference type="PANTHER" id="PTHR35891:SF2">
    <property type="entry name" value="THIOL:DISULFIDE INTERCHANGE PROTEIN DSBA"/>
    <property type="match status" value="1"/>
</dbReference>
<dbReference type="CDD" id="cd03019">
    <property type="entry name" value="DsbA_DsbA"/>
    <property type="match status" value="1"/>
</dbReference>
<evidence type="ECO:0000256" key="4">
    <source>
        <dbReference type="ARBA" id="ARBA00023157"/>
    </source>
</evidence>
<feature type="signal peptide" evidence="7">
    <location>
        <begin position="1"/>
        <end position="20"/>
    </location>
</feature>
<dbReference type="Gene3D" id="3.40.30.10">
    <property type="entry name" value="Glutaredoxin"/>
    <property type="match status" value="1"/>
</dbReference>
<name>A0AA90NPJ9_9GAMM</name>
<feature type="disulfide bond" description="Redox-active" evidence="6">
    <location>
        <begin position="73"/>
        <end position="76"/>
    </location>
</feature>
<comment type="similarity">
    <text evidence="1">Belongs to the thioredoxin family. DsbA subfamily.</text>
</comment>
<dbReference type="AlphaFoldDB" id="A0AA90NPJ9"/>
<accession>A0AA90NPJ9</accession>